<keyword evidence="5 9" id="KW-1133">Transmembrane helix</keyword>
<evidence type="ECO:0000256" key="5">
    <source>
        <dbReference type="ARBA" id="ARBA00022989"/>
    </source>
</evidence>
<dbReference type="InterPro" id="IPR025713">
    <property type="entry name" value="MotB-like_N_dom"/>
</dbReference>
<evidence type="ECO:0000256" key="3">
    <source>
        <dbReference type="ARBA" id="ARBA00022475"/>
    </source>
</evidence>
<dbReference type="Proteomes" id="UP001499978">
    <property type="component" value="Unassembled WGS sequence"/>
</dbReference>
<keyword evidence="8" id="KW-0175">Coiled coil</keyword>
<evidence type="ECO:0000313" key="11">
    <source>
        <dbReference type="EMBL" id="GAA2516109.1"/>
    </source>
</evidence>
<name>A0ABP6AIG5_9ACTN</name>
<keyword evidence="6 7" id="KW-0472">Membrane</keyword>
<gene>
    <name evidence="11" type="ORF">GCM10010201_10860</name>
</gene>
<comment type="subcellular location">
    <subcellularLocation>
        <location evidence="1">Cell membrane</location>
        <topology evidence="1">Single-pass membrane protein</topology>
    </subcellularLocation>
</comment>
<keyword evidence="3" id="KW-1003">Cell membrane</keyword>
<feature type="coiled-coil region" evidence="8">
    <location>
        <begin position="135"/>
        <end position="162"/>
    </location>
</feature>
<dbReference type="InterPro" id="IPR036737">
    <property type="entry name" value="OmpA-like_sf"/>
</dbReference>
<dbReference type="InterPro" id="IPR050330">
    <property type="entry name" value="Bact_OuterMem_StrucFunc"/>
</dbReference>
<keyword evidence="11" id="KW-0966">Cell projection</keyword>
<dbReference type="Pfam" id="PF00691">
    <property type="entry name" value="OmpA"/>
    <property type="match status" value="1"/>
</dbReference>
<keyword evidence="4 9" id="KW-0812">Transmembrane</keyword>
<dbReference type="PROSITE" id="PS51123">
    <property type="entry name" value="OMPA_2"/>
    <property type="match status" value="1"/>
</dbReference>
<dbReference type="InterPro" id="IPR006665">
    <property type="entry name" value="OmpA-like"/>
</dbReference>
<evidence type="ECO:0000256" key="8">
    <source>
        <dbReference type="SAM" id="Coils"/>
    </source>
</evidence>
<feature type="domain" description="OmpA-like" evidence="10">
    <location>
        <begin position="169"/>
        <end position="289"/>
    </location>
</feature>
<feature type="transmembrane region" description="Helical" evidence="9">
    <location>
        <begin position="26"/>
        <end position="46"/>
    </location>
</feature>
<evidence type="ECO:0000313" key="12">
    <source>
        <dbReference type="Proteomes" id="UP001499978"/>
    </source>
</evidence>
<dbReference type="RefSeq" id="WP_344169189.1">
    <property type="nucleotide sequence ID" value="NZ_BAAARY010000003.1"/>
</dbReference>
<evidence type="ECO:0000256" key="7">
    <source>
        <dbReference type="PROSITE-ProRule" id="PRU00473"/>
    </source>
</evidence>
<sequence length="304" mass="32478">MSSGSGKKKKRGGGHEEEHANHERWLVSYADMLTLLFVLFVVLFSMSSVDQKKFSQLADSLAQGFGMQSAALSGQPSPLQGTQAQAQVIPPIRSGGDPGLTTPVVKKQSKAEEEAAKAALSAAARSKALADANAAAKEVRDLREIEKRIKAALRKAKLENQVRFTIDERGLVVSVVSSEVVFAGDRADLRPGGQTILRAIAPQLKNLPNKIEVDGHTNQLKVPTRVYPSAWELSTARASIVVRQLSQLGIVESRLLAAGFAGTRPLIPPSDPRSVTLNRRVDVVVLSTLPADQRALLPAAASAS</sequence>
<evidence type="ECO:0000256" key="6">
    <source>
        <dbReference type="ARBA" id="ARBA00023136"/>
    </source>
</evidence>
<keyword evidence="11" id="KW-0282">Flagellum</keyword>
<dbReference type="PANTHER" id="PTHR30329:SF21">
    <property type="entry name" value="LIPOPROTEIN YIAD-RELATED"/>
    <property type="match status" value="1"/>
</dbReference>
<dbReference type="SUPFAM" id="SSF103088">
    <property type="entry name" value="OmpA-like"/>
    <property type="match status" value="1"/>
</dbReference>
<accession>A0ABP6AIG5</accession>
<evidence type="ECO:0000256" key="4">
    <source>
        <dbReference type="ARBA" id="ARBA00022692"/>
    </source>
</evidence>
<dbReference type="EMBL" id="BAAARY010000003">
    <property type="protein sequence ID" value="GAA2516109.1"/>
    <property type="molecule type" value="Genomic_DNA"/>
</dbReference>
<evidence type="ECO:0000256" key="9">
    <source>
        <dbReference type="SAM" id="Phobius"/>
    </source>
</evidence>
<organism evidence="11 12">
    <name type="scientific">Pilimelia columellifera subsp. columellifera</name>
    <dbReference type="NCBI Taxonomy" id="706583"/>
    <lineage>
        <taxon>Bacteria</taxon>
        <taxon>Bacillati</taxon>
        <taxon>Actinomycetota</taxon>
        <taxon>Actinomycetes</taxon>
        <taxon>Micromonosporales</taxon>
        <taxon>Micromonosporaceae</taxon>
        <taxon>Pilimelia</taxon>
    </lineage>
</organism>
<comment type="similarity">
    <text evidence="2">Belongs to the MotB family.</text>
</comment>
<dbReference type="CDD" id="cd07185">
    <property type="entry name" value="OmpA_C-like"/>
    <property type="match status" value="1"/>
</dbReference>
<dbReference type="Pfam" id="PF13677">
    <property type="entry name" value="MotB_plug"/>
    <property type="match status" value="1"/>
</dbReference>
<keyword evidence="12" id="KW-1185">Reference proteome</keyword>
<dbReference type="Gene3D" id="3.30.1330.60">
    <property type="entry name" value="OmpA-like domain"/>
    <property type="match status" value="1"/>
</dbReference>
<proteinExistence type="inferred from homology"/>
<protein>
    <submittedName>
        <fullName evidence="11">Flagellar motor protein MotB</fullName>
    </submittedName>
</protein>
<dbReference type="PANTHER" id="PTHR30329">
    <property type="entry name" value="STATOR ELEMENT OF FLAGELLAR MOTOR COMPLEX"/>
    <property type="match status" value="1"/>
</dbReference>
<evidence type="ECO:0000259" key="10">
    <source>
        <dbReference type="PROSITE" id="PS51123"/>
    </source>
</evidence>
<evidence type="ECO:0000256" key="2">
    <source>
        <dbReference type="ARBA" id="ARBA00008914"/>
    </source>
</evidence>
<evidence type="ECO:0000256" key="1">
    <source>
        <dbReference type="ARBA" id="ARBA00004162"/>
    </source>
</evidence>
<keyword evidence="11" id="KW-0969">Cilium</keyword>
<reference evidence="12" key="1">
    <citation type="journal article" date="2019" name="Int. J. Syst. Evol. Microbiol.">
        <title>The Global Catalogue of Microorganisms (GCM) 10K type strain sequencing project: providing services to taxonomists for standard genome sequencing and annotation.</title>
        <authorList>
            <consortium name="The Broad Institute Genomics Platform"/>
            <consortium name="The Broad Institute Genome Sequencing Center for Infectious Disease"/>
            <person name="Wu L."/>
            <person name="Ma J."/>
        </authorList>
    </citation>
    <scope>NUCLEOTIDE SEQUENCE [LARGE SCALE GENOMIC DNA]</scope>
    <source>
        <strain evidence="12">JCM 3367</strain>
    </source>
</reference>
<comment type="caution">
    <text evidence="11">The sequence shown here is derived from an EMBL/GenBank/DDBJ whole genome shotgun (WGS) entry which is preliminary data.</text>
</comment>